<sequence>MGSLKAIHHHKIKDELDSVWKGAVFGDTTQKLAFILEADFIKREFDQSKIPDVLERYKNIQQTIRASIMGSKWILPEVKEEALYLMEQVDITLGYPNWATHSSLTDYFYKDLEELTNRELLDIMLWASLMKPNAFYHPLFNNIGVILPLMLKPYLQKRVPEYLSYGGIEISDAITYEKVNCIKEQFAEYSSKSNYSIQGGDFDSLMENMADTGGLQSSILLSNYFSFVLAQTFCAVSSTRRPVRSRDPHSLEKYRVLASVSTLRNFSQAFECAPESPMNRGEEGCDLL</sequence>
<proteinExistence type="inferred from homology"/>
<comment type="similarity">
    <text evidence="1">Belongs to the peptidase M13 family.</text>
</comment>
<dbReference type="SUPFAM" id="SSF55486">
    <property type="entry name" value="Metalloproteases ('zincins'), catalytic domain"/>
    <property type="match status" value="1"/>
</dbReference>
<evidence type="ECO:0000313" key="4">
    <source>
        <dbReference type="Proteomes" id="UP000675881"/>
    </source>
</evidence>
<dbReference type="Pfam" id="PF01431">
    <property type="entry name" value="Peptidase_M13"/>
    <property type="match status" value="1"/>
</dbReference>
<dbReference type="InterPro" id="IPR000718">
    <property type="entry name" value="Peptidase_M13"/>
</dbReference>
<dbReference type="InterPro" id="IPR024079">
    <property type="entry name" value="MetalloPept_cat_dom_sf"/>
</dbReference>
<dbReference type="Proteomes" id="UP000675881">
    <property type="component" value="Chromosome 11"/>
</dbReference>
<name>A0A7R8H275_LEPSM</name>
<accession>A0A7R8H275</accession>
<evidence type="ECO:0000313" key="3">
    <source>
        <dbReference type="EMBL" id="CAF2808822.1"/>
    </source>
</evidence>
<dbReference type="PROSITE" id="PS51885">
    <property type="entry name" value="NEPRILYSIN"/>
    <property type="match status" value="1"/>
</dbReference>
<gene>
    <name evidence="3" type="ORF">LSAA_3307</name>
</gene>
<dbReference type="InterPro" id="IPR042089">
    <property type="entry name" value="Peptidase_M13_dom_2"/>
</dbReference>
<evidence type="ECO:0000256" key="1">
    <source>
        <dbReference type="ARBA" id="ARBA00007357"/>
    </source>
</evidence>
<reference evidence="3" key="1">
    <citation type="submission" date="2021-02" db="EMBL/GenBank/DDBJ databases">
        <authorList>
            <person name="Bekaert M."/>
        </authorList>
    </citation>
    <scope>NUCLEOTIDE SEQUENCE</scope>
    <source>
        <strain evidence="3">IoA-00</strain>
    </source>
</reference>
<dbReference type="GO" id="GO:0004222">
    <property type="term" value="F:metalloendopeptidase activity"/>
    <property type="evidence" value="ECO:0007669"/>
    <property type="project" value="InterPro"/>
</dbReference>
<dbReference type="GO" id="GO:0005886">
    <property type="term" value="C:plasma membrane"/>
    <property type="evidence" value="ECO:0007669"/>
    <property type="project" value="TreeGrafter"/>
</dbReference>
<dbReference type="PANTHER" id="PTHR11733:SF167">
    <property type="entry name" value="FI17812P1-RELATED"/>
    <property type="match status" value="1"/>
</dbReference>
<dbReference type="OrthoDB" id="6475849at2759"/>
<organism evidence="3 4">
    <name type="scientific">Lepeophtheirus salmonis</name>
    <name type="common">Salmon louse</name>
    <name type="synonym">Caligus salmonis</name>
    <dbReference type="NCBI Taxonomy" id="72036"/>
    <lineage>
        <taxon>Eukaryota</taxon>
        <taxon>Metazoa</taxon>
        <taxon>Ecdysozoa</taxon>
        <taxon>Arthropoda</taxon>
        <taxon>Crustacea</taxon>
        <taxon>Multicrustacea</taxon>
        <taxon>Hexanauplia</taxon>
        <taxon>Copepoda</taxon>
        <taxon>Siphonostomatoida</taxon>
        <taxon>Caligidae</taxon>
        <taxon>Lepeophtheirus</taxon>
    </lineage>
</organism>
<dbReference type="Gene3D" id="3.40.390.10">
    <property type="entry name" value="Collagenase (Catalytic Domain)"/>
    <property type="match status" value="2"/>
</dbReference>
<feature type="domain" description="Peptidase M13 C-terminal" evidence="2">
    <location>
        <begin position="225"/>
        <end position="282"/>
    </location>
</feature>
<dbReference type="AlphaFoldDB" id="A0A7R8H275"/>
<dbReference type="InterPro" id="IPR018497">
    <property type="entry name" value="Peptidase_M13_C"/>
</dbReference>
<dbReference type="PANTHER" id="PTHR11733">
    <property type="entry name" value="ZINC METALLOPROTEASE FAMILY M13 NEPRILYSIN-RELATED"/>
    <property type="match status" value="1"/>
</dbReference>
<dbReference type="GO" id="GO:0016485">
    <property type="term" value="P:protein processing"/>
    <property type="evidence" value="ECO:0007669"/>
    <property type="project" value="TreeGrafter"/>
</dbReference>
<evidence type="ECO:0000259" key="2">
    <source>
        <dbReference type="Pfam" id="PF01431"/>
    </source>
</evidence>
<dbReference type="Gene3D" id="1.10.1380.10">
    <property type="entry name" value="Neutral endopeptidase , domain2"/>
    <property type="match status" value="1"/>
</dbReference>
<protein>
    <submittedName>
        <fullName evidence="3">(salmon louse) hypothetical protein</fullName>
    </submittedName>
</protein>
<keyword evidence="4" id="KW-1185">Reference proteome</keyword>
<dbReference type="EMBL" id="HG994590">
    <property type="protein sequence ID" value="CAF2808822.1"/>
    <property type="molecule type" value="Genomic_DNA"/>
</dbReference>